<proteinExistence type="predicted"/>
<feature type="domain" description="N-acetyltransferase" evidence="3">
    <location>
        <begin position="170"/>
        <end position="309"/>
    </location>
</feature>
<evidence type="ECO:0000259" key="3">
    <source>
        <dbReference type="PROSITE" id="PS51186"/>
    </source>
</evidence>
<evidence type="ECO:0000313" key="4">
    <source>
        <dbReference type="EMBL" id="MDM8196723.1"/>
    </source>
</evidence>
<dbReference type="RefSeq" id="WP_289528175.1">
    <property type="nucleotide sequence ID" value="NZ_JAUDCK010000050.1"/>
</dbReference>
<reference evidence="5" key="1">
    <citation type="submission" date="2023-06" db="EMBL/GenBank/DDBJ databases">
        <title>Identification and characterization of horizontal gene transfer across gut microbiota members of farm animals based on homology search.</title>
        <authorList>
            <person name="Zeman M."/>
            <person name="Kubasova T."/>
            <person name="Jahodarova E."/>
            <person name="Nykrynova M."/>
            <person name="Rychlik I."/>
        </authorList>
    </citation>
    <scope>NUCLEOTIDE SEQUENCE [LARGE SCALE GENOMIC DNA]</scope>
    <source>
        <strain evidence="5">ET341</strain>
    </source>
</reference>
<dbReference type="CDD" id="cd04301">
    <property type="entry name" value="NAT_SF"/>
    <property type="match status" value="2"/>
</dbReference>
<comment type="caution">
    <text evidence="4">The sequence shown here is derived from an EMBL/GenBank/DDBJ whole genome shotgun (WGS) entry which is preliminary data.</text>
</comment>
<dbReference type="InterPro" id="IPR016181">
    <property type="entry name" value="Acyl_CoA_acyltransferase"/>
</dbReference>
<keyword evidence="2" id="KW-0012">Acyltransferase</keyword>
<dbReference type="SUPFAM" id="SSF55729">
    <property type="entry name" value="Acyl-CoA N-acyltransferases (Nat)"/>
    <property type="match status" value="2"/>
</dbReference>
<feature type="domain" description="N-acetyltransferase" evidence="3">
    <location>
        <begin position="1"/>
        <end position="161"/>
    </location>
</feature>
<organism evidence="4 5">
    <name type="scientific">Massilimicrobiota timonensis</name>
    <dbReference type="NCBI Taxonomy" id="1776392"/>
    <lineage>
        <taxon>Bacteria</taxon>
        <taxon>Bacillati</taxon>
        <taxon>Bacillota</taxon>
        <taxon>Erysipelotrichia</taxon>
        <taxon>Erysipelotrichales</taxon>
        <taxon>Erysipelotrichaceae</taxon>
        <taxon>Massilimicrobiota</taxon>
    </lineage>
</organism>
<sequence length="309" mass="36223">MEIRLAKEQDLIKLAEIERICFPAQEAATKQQFQQRFLAFPDCFLVAVIEGQIVGFINGAMISTRFLIDQYYEDTSLHDFNHPYQSIFGLAVLPTFQHRGIAQKLMNAFIDLALIRGKKGLVLTCKKELIDFYKQFGYSCLGVSQSIHGGVTWYDMFLGLESHEMCFIPMQYYHLNKCSILFQQCFMQEPWNETWTYEQSYQRLKEMLLSPYALGYVLYRDNQLIGMILGRQMTYLEKKELWIDEVCILPELHGQHLGSYLLQQTKKECIKLHIERMVLQTIRGFLSEGFYSKNNFVEEKHLICMSCDI</sequence>
<dbReference type="Proteomes" id="UP001529275">
    <property type="component" value="Unassembled WGS sequence"/>
</dbReference>
<name>A0ABT7UKR2_9FIRM</name>
<accession>A0ABT7UKR2</accession>
<keyword evidence="5" id="KW-1185">Reference proteome</keyword>
<dbReference type="Gene3D" id="3.40.630.30">
    <property type="match status" value="2"/>
</dbReference>
<dbReference type="Pfam" id="PF00583">
    <property type="entry name" value="Acetyltransf_1"/>
    <property type="match status" value="2"/>
</dbReference>
<gene>
    <name evidence="4" type="ORF">QUV98_10380</name>
</gene>
<dbReference type="PANTHER" id="PTHR10908">
    <property type="entry name" value="SEROTONIN N-ACETYLTRANSFERASE"/>
    <property type="match status" value="1"/>
</dbReference>
<evidence type="ECO:0000313" key="5">
    <source>
        <dbReference type="Proteomes" id="UP001529275"/>
    </source>
</evidence>
<evidence type="ECO:0000256" key="1">
    <source>
        <dbReference type="ARBA" id="ARBA00022679"/>
    </source>
</evidence>
<protein>
    <submittedName>
        <fullName evidence="4">GNAT family N-acetyltransferase</fullName>
    </submittedName>
</protein>
<dbReference type="PROSITE" id="PS51186">
    <property type="entry name" value="GNAT"/>
    <property type="match status" value="2"/>
</dbReference>
<dbReference type="InterPro" id="IPR000182">
    <property type="entry name" value="GNAT_dom"/>
</dbReference>
<dbReference type="InterPro" id="IPR051635">
    <property type="entry name" value="SNAT-like"/>
</dbReference>
<reference evidence="4 5" key="2">
    <citation type="submission" date="2023-06" db="EMBL/GenBank/DDBJ databases">
        <authorList>
            <person name="Zeman M."/>
            <person name="Kubasova T."/>
            <person name="Jahodarova E."/>
            <person name="Nykrynova M."/>
            <person name="Rychlik I."/>
        </authorList>
    </citation>
    <scope>NUCLEOTIDE SEQUENCE [LARGE SCALE GENOMIC DNA]</scope>
    <source>
        <strain evidence="4 5">ET341</strain>
    </source>
</reference>
<keyword evidence="1" id="KW-0808">Transferase</keyword>
<evidence type="ECO:0000256" key="2">
    <source>
        <dbReference type="ARBA" id="ARBA00023315"/>
    </source>
</evidence>
<dbReference type="PANTHER" id="PTHR10908:SF0">
    <property type="entry name" value="SEROTONIN N-ACETYLTRANSFERASE"/>
    <property type="match status" value="1"/>
</dbReference>
<dbReference type="EMBL" id="JAUDCK010000050">
    <property type="protein sequence ID" value="MDM8196723.1"/>
    <property type="molecule type" value="Genomic_DNA"/>
</dbReference>